<comment type="caution">
    <text evidence="1">The sequence shown here is derived from an EMBL/GenBank/DDBJ whole genome shotgun (WGS) entry which is preliminary data.</text>
</comment>
<dbReference type="Proteomes" id="UP001140510">
    <property type="component" value="Unassembled WGS sequence"/>
</dbReference>
<protein>
    <submittedName>
        <fullName evidence="1">Uncharacterized protein</fullName>
    </submittedName>
</protein>
<dbReference type="EMBL" id="JAPEVA010000063">
    <property type="protein sequence ID" value="KAJ4402296.1"/>
    <property type="molecule type" value="Genomic_DNA"/>
</dbReference>
<name>A0A9W9D6K5_9PLEO</name>
<keyword evidence="2" id="KW-1185">Reference proteome</keyword>
<organism evidence="1 2">
    <name type="scientific">Didymella pomorum</name>
    <dbReference type="NCBI Taxonomy" id="749634"/>
    <lineage>
        <taxon>Eukaryota</taxon>
        <taxon>Fungi</taxon>
        <taxon>Dikarya</taxon>
        <taxon>Ascomycota</taxon>
        <taxon>Pezizomycotina</taxon>
        <taxon>Dothideomycetes</taxon>
        <taxon>Pleosporomycetidae</taxon>
        <taxon>Pleosporales</taxon>
        <taxon>Pleosporineae</taxon>
        <taxon>Didymellaceae</taxon>
        <taxon>Didymella</taxon>
    </lineage>
</organism>
<evidence type="ECO:0000313" key="2">
    <source>
        <dbReference type="Proteomes" id="UP001140510"/>
    </source>
</evidence>
<sequence>MPELARRSVEREEPKMEGPWGRDLEEWDYGVRDDEDANELRGWLELGADVEAIWFRTVGRCGELLY</sequence>
<reference evidence="1" key="1">
    <citation type="submission" date="2022-10" db="EMBL/GenBank/DDBJ databases">
        <title>Tapping the CABI collections for fungal endophytes: first genome assemblies for Collariella, Neodidymelliopsis, Ascochyta clinopodiicola, Didymella pomorum, Didymosphaeria variabile, Neocosmospora piperis and Neocucurbitaria cava.</title>
        <authorList>
            <person name="Hill R."/>
        </authorList>
    </citation>
    <scope>NUCLEOTIDE SEQUENCE</scope>
    <source>
        <strain evidence="1">IMI 355091</strain>
    </source>
</reference>
<gene>
    <name evidence="1" type="ORF">N0V91_007329</name>
</gene>
<dbReference type="AlphaFoldDB" id="A0A9W9D6K5"/>
<evidence type="ECO:0000313" key="1">
    <source>
        <dbReference type="EMBL" id="KAJ4402296.1"/>
    </source>
</evidence>
<accession>A0A9W9D6K5</accession>
<proteinExistence type="predicted"/>